<evidence type="ECO:0000256" key="7">
    <source>
        <dbReference type="ARBA" id="ARBA00023136"/>
    </source>
</evidence>
<organism evidence="11 12">
    <name type="scientific">Juglans regia</name>
    <name type="common">English walnut</name>
    <dbReference type="NCBI Taxonomy" id="51240"/>
    <lineage>
        <taxon>Eukaryota</taxon>
        <taxon>Viridiplantae</taxon>
        <taxon>Streptophyta</taxon>
        <taxon>Embryophyta</taxon>
        <taxon>Tracheophyta</taxon>
        <taxon>Spermatophyta</taxon>
        <taxon>Magnoliopsida</taxon>
        <taxon>eudicotyledons</taxon>
        <taxon>Gunneridae</taxon>
        <taxon>Pentapetalae</taxon>
        <taxon>rosids</taxon>
        <taxon>fabids</taxon>
        <taxon>Fagales</taxon>
        <taxon>Juglandaceae</taxon>
        <taxon>Juglans</taxon>
    </lineage>
</organism>
<dbReference type="GeneID" id="109011371"/>
<evidence type="ECO:0000313" key="12">
    <source>
        <dbReference type="RefSeq" id="XP_018848079.2"/>
    </source>
</evidence>
<dbReference type="AlphaFoldDB" id="A0A2I4GW07"/>
<dbReference type="PROSITE" id="PS51005">
    <property type="entry name" value="NAC"/>
    <property type="match status" value="1"/>
</dbReference>
<sequence length="570" mass="64449">MKMLSESCLRDDVWPPGFRFHPTDEELVLYYLKRKICGRRLKLDIIAAIDVYKWDPEELPGQCKLKTGDRQWFFFSPRDRKYPNGGRSNRATRHGYWKATGKDRNITCNSRTVGVKKTLVFYGGRAPNGERTDWVMHEYTVDEEELKRCQNVQEYYALYKLYKKSGPGPKNGEQYGAPFKEEEWADDDCPDFNNSAATARDISVKQLNEVNSVTDVRVNNQVQLTFDEIEEIMKQIEDETEFHPPQINDHAHTLSQVGEEETLSAMVDPSSREVITPPEHSRALHPSGQLYDIQASFGYSQSATSQLQLQETSEVTSAPILQQDEPLLNNLEEFLEIDDLSGPQPRFESFDNKAMENFLFEEADGLSEFDLFYDAPMLIHEMGPFNQEIVADPYINIMENNTINQSDFQLQYNLEGTGQIDNQPWTHDQRRNFLTYAESTLGSFSLPPSGVAHESTNIPTQENQNQIGYEDGGAASRFSSALWAFVESIPTTPASAADNTLVNRAFNRMSSFSRVRVNLKNTNVSAGSGAETIRTGNSKGLLYISVIGVVCAILWALISTVRVLGARISS</sequence>
<dbReference type="KEGG" id="jre:109011371"/>
<dbReference type="PANTHER" id="PTHR31744">
    <property type="entry name" value="PROTEIN CUP-SHAPED COTYLEDON 2-RELATED"/>
    <property type="match status" value="1"/>
</dbReference>
<dbReference type="PANTHER" id="PTHR31744:SF216">
    <property type="entry name" value="NAC TRANSCRIPTION FACTOR"/>
    <property type="match status" value="1"/>
</dbReference>
<keyword evidence="10" id="KW-0539">Nucleus</keyword>
<evidence type="ECO:0000256" key="2">
    <source>
        <dbReference type="ARBA" id="ARBA00004167"/>
    </source>
</evidence>
<dbReference type="RefSeq" id="XP_018848079.2">
    <property type="nucleotide sequence ID" value="XM_018992534.2"/>
</dbReference>
<dbReference type="OrthoDB" id="1929298at2759"/>
<dbReference type="STRING" id="51240.A0A2I4GW07"/>
<keyword evidence="8" id="KW-0010">Activator</keyword>
<evidence type="ECO:0000256" key="3">
    <source>
        <dbReference type="ARBA" id="ARBA00022692"/>
    </source>
</evidence>
<reference evidence="12" key="1">
    <citation type="submission" date="2025-08" db="UniProtKB">
        <authorList>
            <consortium name="RefSeq"/>
        </authorList>
    </citation>
    <scope>IDENTIFICATION</scope>
    <source>
        <tissue evidence="12">Leaves</tissue>
    </source>
</reference>
<dbReference type="Gene3D" id="2.170.150.80">
    <property type="entry name" value="NAC domain"/>
    <property type="match status" value="1"/>
</dbReference>
<name>A0A2I4GW07_JUGRE</name>
<accession>A0A2I4GW07</accession>
<keyword evidence="3" id="KW-0812">Transmembrane</keyword>
<keyword evidence="5" id="KW-0805">Transcription regulation</keyword>
<keyword evidence="6" id="KW-0238">DNA-binding</keyword>
<dbReference type="GO" id="GO:0016020">
    <property type="term" value="C:membrane"/>
    <property type="evidence" value="ECO:0007669"/>
    <property type="project" value="UniProtKB-SubCell"/>
</dbReference>
<evidence type="ECO:0000256" key="10">
    <source>
        <dbReference type="ARBA" id="ARBA00023242"/>
    </source>
</evidence>
<dbReference type="FunCoup" id="A0A2I4GW07">
    <property type="interactions" value="3980"/>
</dbReference>
<dbReference type="InterPro" id="IPR003441">
    <property type="entry name" value="NAC-dom"/>
</dbReference>
<dbReference type="GO" id="GO:0006355">
    <property type="term" value="P:regulation of DNA-templated transcription"/>
    <property type="evidence" value="ECO:0007669"/>
    <property type="project" value="InterPro"/>
</dbReference>
<evidence type="ECO:0000256" key="8">
    <source>
        <dbReference type="ARBA" id="ARBA00023159"/>
    </source>
</evidence>
<gene>
    <name evidence="12" type="primary">LOC109011371</name>
</gene>
<keyword evidence="11" id="KW-1185">Reference proteome</keyword>
<dbReference type="InterPro" id="IPR036093">
    <property type="entry name" value="NAC_dom_sf"/>
</dbReference>
<evidence type="ECO:0000256" key="5">
    <source>
        <dbReference type="ARBA" id="ARBA00023015"/>
    </source>
</evidence>
<comment type="subcellular location">
    <subcellularLocation>
        <location evidence="2">Membrane</location>
        <topology evidence="2">Single-pass membrane protein</topology>
    </subcellularLocation>
    <subcellularLocation>
        <location evidence="1">Nucleus</location>
    </subcellularLocation>
</comment>
<keyword evidence="4" id="KW-1133">Transmembrane helix</keyword>
<keyword evidence="9" id="KW-0804">Transcription</keyword>
<dbReference type="GO" id="GO:0005634">
    <property type="term" value="C:nucleus"/>
    <property type="evidence" value="ECO:0007669"/>
    <property type="project" value="UniProtKB-SubCell"/>
</dbReference>
<evidence type="ECO:0000256" key="6">
    <source>
        <dbReference type="ARBA" id="ARBA00023125"/>
    </source>
</evidence>
<evidence type="ECO:0000313" key="11">
    <source>
        <dbReference type="Proteomes" id="UP000235220"/>
    </source>
</evidence>
<keyword evidence="7" id="KW-0472">Membrane</keyword>
<dbReference type="Proteomes" id="UP000235220">
    <property type="component" value="Chromosome 6"/>
</dbReference>
<evidence type="ECO:0000256" key="9">
    <source>
        <dbReference type="ARBA" id="ARBA00023163"/>
    </source>
</evidence>
<proteinExistence type="predicted"/>
<dbReference type="Gramene" id="Jr06_01160_p1">
    <property type="protein sequence ID" value="cds.Jr06_01160_p1"/>
    <property type="gene ID" value="Jr06_01160"/>
</dbReference>
<protein>
    <submittedName>
        <fullName evidence="12">NAC domain-containing protein 17-like</fullName>
    </submittedName>
</protein>
<dbReference type="SUPFAM" id="SSF101941">
    <property type="entry name" value="NAC domain"/>
    <property type="match status" value="1"/>
</dbReference>
<dbReference type="Pfam" id="PF02365">
    <property type="entry name" value="NAM"/>
    <property type="match status" value="1"/>
</dbReference>
<dbReference type="GO" id="GO:0000976">
    <property type="term" value="F:transcription cis-regulatory region binding"/>
    <property type="evidence" value="ECO:0007669"/>
    <property type="project" value="UniProtKB-ARBA"/>
</dbReference>
<dbReference type="FunFam" id="2.170.150.80:FF:000002">
    <property type="entry name" value="Nac domain-containing protein 86"/>
    <property type="match status" value="1"/>
</dbReference>
<evidence type="ECO:0000256" key="1">
    <source>
        <dbReference type="ARBA" id="ARBA00004123"/>
    </source>
</evidence>
<evidence type="ECO:0000256" key="4">
    <source>
        <dbReference type="ARBA" id="ARBA00022989"/>
    </source>
</evidence>